<reference evidence="2 3" key="1">
    <citation type="submission" date="2021-05" db="EMBL/GenBank/DDBJ databases">
        <title>Genome Assembly of Synthetic Allotetraploid Brassica napus Reveals Homoeologous Exchanges between Subgenomes.</title>
        <authorList>
            <person name="Davis J.T."/>
        </authorList>
    </citation>
    <scope>NUCLEOTIDE SEQUENCE [LARGE SCALE GENOMIC DNA]</scope>
    <source>
        <strain evidence="3">cv. Da-Ae</strain>
        <tissue evidence="2">Seedling</tissue>
    </source>
</reference>
<dbReference type="NCBIfam" id="TIGR01640">
    <property type="entry name" value="F_box_assoc_1"/>
    <property type="match status" value="2"/>
</dbReference>
<evidence type="ECO:0000313" key="2">
    <source>
        <dbReference type="EMBL" id="KAH0924011.1"/>
    </source>
</evidence>
<gene>
    <name evidence="2" type="ORF">HID58_024029</name>
</gene>
<dbReference type="InterPro" id="IPR001810">
    <property type="entry name" value="F-box_dom"/>
</dbReference>
<comment type="caution">
    <text evidence="2">The sequence shown here is derived from an EMBL/GenBank/DDBJ whole genome shotgun (WGS) entry which is preliminary data.</text>
</comment>
<dbReference type="InterPro" id="IPR006527">
    <property type="entry name" value="F-box-assoc_dom_typ1"/>
</dbReference>
<dbReference type="EMBL" id="JAGKQM010000006">
    <property type="protein sequence ID" value="KAH0924011.1"/>
    <property type="molecule type" value="Genomic_DNA"/>
</dbReference>
<proteinExistence type="predicted"/>
<dbReference type="InterPro" id="IPR011043">
    <property type="entry name" value="Gal_Oxase/kelch_b-propeller"/>
</dbReference>
<dbReference type="PANTHER" id="PTHR31672">
    <property type="entry name" value="BNACNNG10540D PROTEIN"/>
    <property type="match status" value="1"/>
</dbReference>
<dbReference type="InterPro" id="IPR036047">
    <property type="entry name" value="F-box-like_dom_sf"/>
</dbReference>
<keyword evidence="3" id="KW-1185">Reference proteome</keyword>
<evidence type="ECO:0000259" key="1">
    <source>
        <dbReference type="SMART" id="SM00256"/>
    </source>
</evidence>
<feature type="domain" description="F-box" evidence="1">
    <location>
        <begin position="458"/>
        <end position="496"/>
    </location>
</feature>
<dbReference type="SUPFAM" id="SSF81383">
    <property type="entry name" value="F-box domain"/>
    <property type="match status" value="2"/>
</dbReference>
<dbReference type="Pfam" id="PF00646">
    <property type="entry name" value="F-box"/>
    <property type="match status" value="2"/>
</dbReference>
<dbReference type="PANTHER" id="PTHR31672:SF13">
    <property type="entry name" value="F-BOX PROTEIN CPR30-LIKE"/>
    <property type="match status" value="1"/>
</dbReference>
<protein>
    <recommendedName>
        <fullName evidence="1">F-box domain-containing protein</fullName>
    </recommendedName>
</protein>
<sequence>MGKANLKKQKKHVAKVERVTRFTDLPLDLVGDKILSKVPITSLRAVRSTCKLWNALSREWILSNTPTSKRQFSSFMTMDYKVYSLRFHPHKDKYMGVYQSRKHIDILNQVEISKVFHCHGLLLCVLKDNSGLAVWNPYLGQTRWIEPRSKFHKCDMYALGYDKKRNHKILRCFDDYDIDSRKHSFIVEIYDLGSHSWRVLDVTSDWAIDFDANGASLKGNTYFFAQEEIPPCGDGSIAVSDLEDFLICFDFTNERFGPRLPLPFHSSLKEGVTLSCFGEDQLAVLHERFYTLETLEFWVTTKIEPNVVSWSKFLKLDITQHDGYLSHVGSFVIDEEEKVAMVFDGDRDDQPSNTRRYHKALAVGDGYVDFESLRKCPTESRPPLVCSSSYLPNLFVSTSSLSMGKSRNKPASKFEATLKKPKNLGKAESKECLKTRANLKKRKKHVLNVGRVTRFSDLPLDLVGDKILSKLPITSLGAVRSTCKLWNALSREWILSNAAKLKRQVLGFMTMDYKIYSLRFHLHKDKYRGVYQSRKHIDILNQVEISKVFHCHGLLLCVLKDKSRLVVWNPYLGQTRWIEPRTNFHKCDRYAFGYDKNRNHKILRCFDDYDIINKKLSFMVEIYDLRSHSWKVLDVTSDLAIEYDANGASLKGNTYFFAQEEIPPGDGSIVVSDLEDFLICFDFTNERFGQRLPLPFHSSLQEAVTLSCVGEDQLAVLYERLYTIGTLEFWVTTKIEPNAVTWSKFLNVDMTPHDGYLSHVGSFIIDEEEKAAMVFDGRRDDQPSKTRRYHRAMTVGDGYCGLYEGLRKCPTETRPPLVCSSSYLPSLVQIN</sequence>
<feature type="domain" description="F-box" evidence="1">
    <location>
        <begin position="25"/>
        <end position="63"/>
    </location>
</feature>
<name>A0ABQ8D3Z1_BRANA</name>
<dbReference type="SUPFAM" id="SSF50965">
    <property type="entry name" value="Galactose oxidase, central domain"/>
    <property type="match status" value="1"/>
</dbReference>
<evidence type="ECO:0000313" key="3">
    <source>
        <dbReference type="Proteomes" id="UP000824890"/>
    </source>
</evidence>
<organism evidence="2 3">
    <name type="scientific">Brassica napus</name>
    <name type="common">Rape</name>
    <dbReference type="NCBI Taxonomy" id="3708"/>
    <lineage>
        <taxon>Eukaryota</taxon>
        <taxon>Viridiplantae</taxon>
        <taxon>Streptophyta</taxon>
        <taxon>Embryophyta</taxon>
        <taxon>Tracheophyta</taxon>
        <taxon>Spermatophyta</taxon>
        <taxon>Magnoliopsida</taxon>
        <taxon>eudicotyledons</taxon>
        <taxon>Gunneridae</taxon>
        <taxon>Pentapetalae</taxon>
        <taxon>rosids</taxon>
        <taxon>malvids</taxon>
        <taxon>Brassicales</taxon>
        <taxon>Brassicaceae</taxon>
        <taxon>Brassiceae</taxon>
        <taxon>Brassica</taxon>
    </lineage>
</organism>
<dbReference type="InterPro" id="IPR050796">
    <property type="entry name" value="SCF_F-box_component"/>
</dbReference>
<dbReference type="Proteomes" id="UP000824890">
    <property type="component" value="Unassembled WGS sequence"/>
</dbReference>
<dbReference type="Pfam" id="PF07734">
    <property type="entry name" value="FBA_1"/>
    <property type="match status" value="2"/>
</dbReference>
<dbReference type="InterPro" id="IPR017451">
    <property type="entry name" value="F-box-assoc_interact_dom"/>
</dbReference>
<accession>A0ABQ8D3Z1</accession>
<dbReference type="SMART" id="SM00256">
    <property type="entry name" value="FBOX"/>
    <property type="match status" value="2"/>
</dbReference>